<accession>A0A9D1WRM2</accession>
<dbReference type="InterPro" id="IPR001453">
    <property type="entry name" value="MoaB/Mog_dom"/>
</dbReference>
<name>A0A9D1WRM2_9FIRM</name>
<comment type="caution">
    <text evidence="2">The sequence shown here is derived from an EMBL/GenBank/DDBJ whole genome shotgun (WGS) entry which is preliminary data.</text>
</comment>
<reference evidence="2" key="2">
    <citation type="submission" date="2021-04" db="EMBL/GenBank/DDBJ databases">
        <authorList>
            <person name="Gilroy R."/>
        </authorList>
    </citation>
    <scope>NUCLEOTIDE SEQUENCE</scope>
    <source>
        <strain evidence="2">CHK188-5543</strain>
    </source>
</reference>
<feature type="domain" description="MoaB/Mog" evidence="1">
    <location>
        <begin position="5"/>
        <end position="149"/>
    </location>
</feature>
<dbReference type="SUPFAM" id="SSF53218">
    <property type="entry name" value="Molybdenum cofactor biosynthesis proteins"/>
    <property type="match status" value="1"/>
</dbReference>
<dbReference type="AlphaFoldDB" id="A0A9D1WRM2"/>
<dbReference type="Pfam" id="PF00994">
    <property type="entry name" value="MoCF_biosynth"/>
    <property type="match status" value="1"/>
</dbReference>
<proteinExistence type="predicted"/>
<evidence type="ECO:0000313" key="3">
    <source>
        <dbReference type="Proteomes" id="UP000886800"/>
    </source>
</evidence>
<dbReference type="SMART" id="SM00852">
    <property type="entry name" value="MoCF_biosynth"/>
    <property type="match status" value="1"/>
</dbReference>
<protein>
    <recommendedName>
        <fullName evidence="1">MoaB/Mog domain-containing protein</fullName>
    </recommendedName>
</protein>
<dbReference type="InterPro" id="IPR036425">
    <property type="entry name" value="MoaB/Mog-like_dom_sf"/>
</dbReference>
<evidence type="ECO:0000313" key="2">
    <source>
        <dbReference type="EMBL" id="HIX65550.1"/>
    </source>
</evidence>
<dbReference type="Gene3D" id="3.40.980.10">
    <property type="entry name" value="MoaB/Mog-like domain"/>
    <property type="match status" value="1"/>
</dbReference>
<dbReference type="Proteomes" id="UP000886800">
    <property type="component" value="Unassembled WGS sequence"/>
</dbReference>
<gene>
    <name evidence="2" type="ORF">H9736_04805</name>
</gene>
<reference evidence="2" key="1">
    <citation type="journal article" date="2021" name="PeerJ">
        <title>Extensive microbial diversity within the chicken gut microbiome revealed by metagenomics and culture.</title>
        <authorList>
            <person name="Gilroy R."/>
            <person name="Ravi A."/>
            <person name="Getino M."/>
            <person name="Pursley I."/>
            <person name="Horton D.L."/>
            <person name="Alikhan N.F."/>
            <person name="Baker D."/>
            <person name="Gharbi K."/>
            <person name="Hall N."/>
            <person name="Watson M."/>
            <person name="Adriaenssens E.M."/>
            <person name="Foster-Nyarko E."/>
            <person name="Jarju S."/>
            <person name="Secka A."/>
            <person name="Antonio M."/>
            <person name="Oren A."/>
            <person name="Chaudhuri R.R."/>
            <person name="La Ragione R."/>
            <person name="Hildebrand F."/>
            <person name="Pallen M.J."/>
        </authorList>
    </citation>
    <scope>NUCLEOTIDE SEQUENCE</scope>
    <source>
        <strain evidence="2">CHK188-5543</strain>
    </source>
</reference>
<sequence length="176" mass="19328">MKTAYIIPTGDEIREGIVRDTDSPELMRQILAFDPTMEVTRLSPVVDREDAILRTIQEVMERHPALVVLVGGSGGGHRFSKTLGKDYTHSALEQYLTQCSWHEIYGKNGHMWTKLLCGEKDGAVLINVPGPFVEAQAAIRAFLEAWGQGLGVDQISRAMAQAVFAQYPVGAAEFPG</sequence>
<dbReference type="EMBL" id="DXES01000108">
    <property type="protein sequence ID" value="HIX65550.1"/>
    <property type="molecule type" value="Genomic_DNA"/>
</dbReference>
<organism evidence="2 3">
    <name type="scientific">Candidatus Anaerotruncus excrementipullorum</name>
    <dbReference type="NCBI Taxonomy" id="2838465"/>
    <lineage>
        <taxon>Bacteria</taxon>
        <taxon>Bacillati</taxon>
        <taxon>Bacillota</taxon>
        <taxon>Clostridia</taxon>
        <taxon>Eubacteriales</taxon>
        <taxon>Oscillospiraceae</taxon>
        <taxon>Anaerotruncus</taxon>
    </lineage>
</organism>
<evidence type="ECO:0000259" key="1">
    <source>
        <dbReference type="SMART" id="SM00852"/>
    </source>
</evidence>